<keyword evidence="4" id="KW-1185">Reference proteome</keyword>
<organism evidence="3 4">
    <name type="scientific">Hyalangium minutum</name>
    <dbReference type="NCBI Taxonomy" id="394096"/>
    <lineage>
        <taxon>Bacteria</taxon>
        <taxon>Pseudomonadati</taxon>
        <taxon>Myxococcota</taxon>
        <taxon>Myxococcia</taxon>
        <taxon>Myxococcales</taxon>
        <taxon>Cystobacterineae</taxon>
        <taxon>Archangiaceae</taxon>
        <taxon>Hyalangium</taxon>
    </lineage>
</organism>
<protein>
    <recommendedName>
        <fullName evidence="5">Zinc ribbon domain-containing protein</fullName>
    </recommendedName>
</protein>
<evidence type="ECO:0008006" key="5">
    <source>
        <dbReference type="Google" id="ProtNLM"/>
    </source>
</evidence>
<dbReference type="STRING" id="394096.DB31_8890"/>
<feature type="transmembrane region" description="Helical" evidence="2">
    <location>
        <begin position="314"/>
        <end position="332"/>
    </location>
</feature>
<evidence type="ECO:0000256" key="1">
    <source>
        <dbReference type="SAM" id="MobiDB-lite"/>
    </source>
</evidence>
<reference evidence="3 4" key="1">
    <citation type="submission" date="2014-04" db="EMBL/GenBank/DDBJ databases">
        <title>Genome assembly of Hyalangium minutum DSM 14724.</title>
        <authorList>
            <person name="Sharma G."/>
            <person name="Subramanian S."/>
        </authorList>
    </citation>
    <scope>NUCLEOTIDE SEQUENCE [LARGE SCALE GENOMIC DNA]</scope>
    <source>
        <strain evidence="3 4">DSM 14724</strain>
    </source>
</reference>
<feature type="region of interest" description="Disordered" evidence="1">
    <location>
        <begin position="340"/>
        <end position="383"/>
    </location>
</feature>
<keyword evidence="2" id="KW-0472">Membrane</keyword>
<dbReference type="Proteomes" id="UP000028725">
    <property type="component" value="Unassembled WGS sequence"/>
</dbReference>
<evidence type="ECO:0000313" key="4">
    <source>
        <dbReference type="Proteomes" id="UP000028725"/>
    </source>
</evidence>
<feature type="transmembrane region" description="Helical" evidence="2">
    <location>
        <begin position="73"/>
        <end position="93"/>
    </location>
</feature>
<proteinExistence type="predicted"/>
<evidence type="ECO:0000313" key="3">
    <source>
        <dbReference type="EMBL" id="KFE66676.1"/>
    </source>
</evidence>
<gene>
    <name evidence="3" type="ORF">DB31_8890</name>
</gene>
<name>A0A085WG63_9BACT</name>
<keyword evidence="2" id="KW-0812">Transmembrane</keyword>
<dbReference type="OrthoDB" id="5382783at2"/>
<accession>A0A085WG63</accession>
<dbReference type="AlphaFoldDB" id="A0A085WG63"/>
<dbReference type="PATRIC" id="fig|394096.3.peg.4920"/>
<keyword evidence="2" id="KW-1133">Transmembrane helix</keyword>
<comment type="caution">
    <text evidence="3">The sequence shown here is derived from an EMBL/GenBank/DDBJ whole genome shotgun (WGS) entry which is preliminary data.</text>
</comment>
<feature type="transmembrane region" description="Helical" evidence="2">
    <location>
        <begin position="200"/>
        <end position="220"/>
    </location>
</feature>
<evidence type="ECO:0000256" key="2">
    <source>
        <dbReference type="SAM" id="Phobius"/>
    </source>
</evidence>
<dbReference type="EMBL" id="JMCB01000009">
    <property type="protein sequence ID" value="KFE66676.1"/>
    <property type="molecule type" value="Genomic_DNA"/>
</dbReference>
<sequence length="383" mass="41052">MEHRCLECGEAAAEPRLKYCENCGAKMPEFKPPPLVETEGAEDGGGAVSKARVPKKSTYTGPKWLEHVPAHSPTVLGVILHLLALGLSILPTLAGPGPFWSFVMVLGVLPVVAREYRLGNEPNPLVDWVPESFSSPSVVAAYASLSVALVLPMLEFSIQPLLWIGGTLLVMLDQWYKVFAHPEGVAPLFEPRQLIRGQRVLALAGIAVCLLSALIFTWVVEGEVAQATYRTAAERVRAGELRPAVDSVYGGAGGLKLTGMEIPFGSTVEVGLLAILVMLMLKPEVDRPVWLRFVPAGVTVISLAWVLVNMGMKVGPILFLAGLLPVGLVSAMQAIGRDDLLPADDSAEPPPPDPGYEGMDGPTEDGYPPEYVHSPPEDEDMRG</sequence>
<feature type="transmembrane region" description="Helical" evidence="2">
    <location>
        <begin position="289"/>
        <end position="308"/>
    </location>
</feature>
<dbReference type="RefSeq" id="WP_052420194.1">
    <property type="nucleotide sequence ID" value="NZ_JMCB01000009.1"/>
</dbReference>